<dbReference type="OrthoDB" id="8594924at2"/>
<protein>
    <recommendedName>
        <fullName evidence="5">Killing trait domain-containing protein</fullName>
    </recommendedName>
</protein>
<gene>
    <name evidence="3" type="ordered locus">Mmar10_0794</name>
</gene>
<accession>Q0ARK0</accession>
<dbReference type="eggNOG" id="ENOG5032W3I">
    <property type="taxonomic scope" value="Bacteria"/>
</dbReference>
<keyword evidence="4" id="KW-1185">Reference proteome</keyword>
<sequence precursor="true">MTHAIKLILAVTAAFGLSVAAHAQDSNVNTPVNSQITDSVSQANTEVLGEAPAVSMGNLYSADAMPADSEPAHNATAAQQNANTVLQATTTQGVQLLTGFGSEAEAGESGDGEADPDR</sequence>
<evidence type="ECO:0000256" key="1">
    <source>
        <dbReference type="SAM" id="MobiDB-lite"/>
    </source>
</evidence>
<name>Q0ARK0_MARMM</name>
<organism evidence="3 4">
    <name type="scientific">Maricaulis maris (strain MCS10)</name>
    <name type="common">Caulobacter maris</name>
    <dbReference type="NCBI Taxonomy" id="394221"/>
    <lineage>
        <taxon>Bacteria</taxon>
        <taxon>Pseudomonadati</taxon>
        <taxon>Pseudomonadota</taxon>
        <taxon>Alphaproteobacteria</taxon>
        <taxon>Maricaulales</taxon>
        <taxon>Maricaulaceae</taxon>
        <taxon>Maricaulis</taxon>
    </lineage>
</organism>
<evidence type="ECO:0000256" key="2">
    <source>
        <dbReference type="SAM" id="SignalP"/>
    </source>
</evidence>
<dbReference type="RefSeq" id="WP_011642734.1">
    <property type="nucleotide sequence ID" value="NC_008347.1"/>
</dbReference>
<dbReference type="HOGENOM" id="CLU_2070284_0_0_5"/>
<feature type="compositionally biased region" description="Acidic residues" evidence="1">
    <location>
        <begin position="105"/>
        <end position="118"/>
    </location>
</feature>
<evidence type="ECO:0008006" key="5">
    <source>
        <dbReference type="Google" id="ProtNLM"/>
    </source>
</evidence>
<feature type="signal peptide" evidence="2">
    <location>
        <begin position="1"/>
        <end position="23"/>
    </location>
</feature>
<feature type="region of interest" description="Disordered" evidence="1">
    <location>
        <begin position="62"/>
        <end position="81"/>
    </location>
</feature>
<dbReference type="Pfam" id="PF11747">
    <property type="entry name" value="RebB"/>
    <property type="match status" value="1"/>
</dbReference>
<feature type="region of interest" description="Disordered" evidence="1">
    <location>
        <begin position="96"/>
        <end position="118"/>
    </location>
</feature>
<dbReference type="EMBL" id="CP000449">
    <property type="protein sequence ID" value="ABI65087.1"/>
    <property type="molecule type" value="Genomic_DNA"/>
</dbReference>
<keyword evidence="2" id="KW-0732">Signal</keyword>
<evidence type="ECO:0000313" key="4">
    <source>
        <dbReference type="Proteomes" id="UP000001964"/>
    </source>
</evidence>
<dbReference type="KEGG" id="mmr:Mmar10_0794"/>
<dbReference type="Proteomes" id="UP000001964">
    <property type="component" value="Chromosome"/>
</dbReference>
<reference evidence="3 4" key="1">
    <citation type="submission" date="2006-08" db="EMBL/GenBank/DDBJ databases">
        <title>Complete sequence of Maricaulis maris MCS10.</title>
        <authorList>
            <consortium name="US DOE Joint Genome Institute"/>
            <person name="Copeland A."/>
            <person name="Lucas S."/>
            <person name="Lapidus A."/>
            <person name="Barry K."/>
            <person name="Detter J.C."/>
            <person name="Glavina del Rio T."/>
            <person name="Hammon N."/>
            <person name="Israni S."/>
            <person name="Dalin E."/>
            <person name="Tice H."/>
            <person name="Pitluck S."/>
            <person name="Saunders E."/>
            <person name="Brettin T."/>
            <person name="Bruce D."/>
            <person name="Han C."/>
            <person name="Tapia R."/>
            <person name="Gilna P."/>
            <person name="Schmutz J."/>
            <person name="Larimer F."/>
            <person name="Land M."/>
            <person name="Hauser L."/>
            <person name="Kyrpides N."/>
            <person name="Mikhailova N."/>
            <person name="Viollier P."/>
            <person name="Stephens C."/>
            <person name="Richardson P."/>
        </authorList>
    </citation>
    <scope>NUCLEOTIDE SEQUENCE [LARGE SCALE GENOMIC DNA]</scope>
    <source>
        <strain evidence="3 4">MCS10</strain>
    </source>
</reference>
<proteinExistence type="predicted"/>
<dbReference type="InterPro" id="IPR021070">
    <property type="entry name" value="Killing_trait_RebB"/>
</dbReference>
<dbReference type="STRING" id="394221.Mmar10_0794"/>
<evidence type="ECO:0000313" key="3">
    <source>
        <dbReference type="EMBL" id="ABI65087.1"/>
    </source>
</evidence>
<dbReference type="AlphaFoldDB" id="Q0ARK0"/>
<feature type="chain" id="PRO_5004168321" description="Killing trait domain-containing protein" evidence="2">
    <location>
        <begin position="24"/>
        <end position="118"/>
    </location>
</feature>